<evidence type="ECO:0000256" key="2">
    <source>
        <dbReference type="ARBA" id="ARBA00022694"/>
    </source>
</evidence>
<dbReference type="InterPro" id="IPR036167">
    <property type="entry name" value="tRNA_intron_Endo_cat-like_sf"/>
</dbReference>
<dbReference type="GO" id="GO:0005634">
    <property type="term" value="C:nucleus"/>
    <property type="evidence" value="ECO:0007669"/>
    <property type="project" value="UniProtKB-ARBA"/>
</dbReference>
<dbReference type="InterPro" id="IPR018593">
    <property type="entry name" value="tRNA-endonuc_su_Sen15"/>
</dbReference>
<evidence type="ECO:0000256" key="3">
    <source>
        <dbReference type="SAM" id="MobiDB-lite"/>
    </source>
</evidence>
<keyword evidence="6" id="KW-1185">Reference proteome</keyword>
<name>A0AAF0F9S0_9BASI</name>
<organism evidence="5 6">
    <name type="scientific">Malassezia japonica</name>
    <dbReference type="NCBI Taxonomy" id="223818"/>
    <lineage>
        <taxon>Eukaryota</taxon>
        <taxon>Fungi</taxon>
        <taxon>Dikarya</taxon>
        <taxon>Basidiomycota</taxon>
        <taxon>Ustilaginomycotina</taxon>
        <taxon>Malasseziomycetes</taxon>
        <taxon>Malasseziales</taxon>
        <taxon>Malasseziaceae</taxon>
        <taxon>Malassezia</taxon>
    </lineage>
</organism>
<comment type="similarity">
    <text evidence="1">Belongs to the SEN15 family.</text>
</comment>
<gene>
    <name evidence="5" type="ORF">MJAP1_003918</name>
</gene>
<reference evidence="5" key="1">
    <citation type="submission" date="2023-03" db="EMBL/GenBank/DDBJ databases">
        <title>Mating type loci evolution in Malassezia.</title>
        <authorList>
            <person name="Coelho M.A."/>
        </authorList>
    </citation>
    <scope>NUCLEOTIDE SEQUENCE</scope>
    <source>
        <strain evidence="5">CBS 9431</strain>
    </source>
</reference>
<dbReference type="PANTHER" id="PTHR28582">
    <property type="entry name" value="TRNA-SPLICING ENDONUCLEASE SUBUNIT SEN15"/>
    <property type="match status" value="1"/>
</dbReference>
<protein>
    <recommendedName>
        <fullName evidence="4">tRNA-splicing endonuclease subunit Sen15 domain-containing protein</fullName>
    </recommendedName>
</protein>
<dbReference type="PANTHER" id="PTHR28582:SF1">
    <property type="entry name" value="TRNA-SPLICING ENDONUCLEASE SUBUNIT SEN15"/>
    <property type="match status" value="1"/>
</dbReference>
<proteinExistence type="inferred from homology"/>
<feature type="region of interest" description="Disordered" evidence="3">
    <location>
        <begin position="1"/>
        <end position="28"/>
    </location>
</feature>
<dbReference type="GeneID" id="85227569"/>
<dbReference type="GO" id="GO:0006388">
    <property type="term" value="P:tRNA splicing, via endonucleolytic cleavage and ligation"/>
    <property type="evidence" value="ECO:0007669"/>
    <property type="project" value="InterPro"/>
</dbReference>
<dbReference type="SUPFAM" id="SSF53032">
    <property type="entry name" value="tRNA-intron endonuclease catalytic domain-like"/>
    <property type="match status" value="1"/>
</dbReference>
<evidence type="ECO:0000313" key="6">
    <source>
        <dbReference type="Proteomes" id="UP001217754"/>
    </source>
</evidence>
<sequence length="150" mass="16400">MMERQDSAASRSRRAPPQAPNHPAHATVDPLATKYPTQAAALFQTFVDLHYAASWRDMHVFDIVRDENSDTQVFGAHGWALLYGIAPNSDTPQAVLPMSVEQSFDTAMFSSVFAHLPPGVATTHILLAMLSNDSTVVYYKLSSGLVKPVN</sequence>
<dbReference type="Pfam" id="PF09631">
    <property type="entry name" value="Sen15"/>
    <property type="match status" value="1"/>
</dbReference>
<evidence type="ECO:0000256" key="1">
    <source>
        <dbReference type="ARBA" id="ARBA00006091"/>
    </source>
</evidence>
<dbReference type="Gene3D" id="3.40.1350.10">
    <property type="match status" value="1"/>
</dbReference>
<dbReference type="Proteomes" id="UP001217754">
    <property type="component" value="Chromosome 8"/>
</dbReference>
<dbReference type="InterPro" id="IPR011856">
    <property type="entry name" value="tRNA_endonuc-like_dom_sf"/>
</dbReference>
<evidence type="ECO:0000259" key="4">
    <source>
        <dbReference type="Pfam" id="PF09631"/>
    </source>
</evidence>
<feature type="domain" description="tRNA-splicing endonuclease subunit Sen15" evidence="4">
    <location>
        <begin position="45"/>
        <end position="148"/>
    </location>
</feature>
<dbReference type="RefSeq" id="XP_060123824.1">
    <property type="nucleotide sequence ID" value="XM_060267841.1"/>
</dbReference>
<dbReference type="AlphaFoldDB" id="A0AAF0F9S0"/>
<evidence type="ECO:0000313" key="5">
    <source>
        <dbReference type="EMBL" id="WFD40927.1"/>
    </source>
</evidence>
<dbReference type="EMBL" id="CP119965">
    <property type="protein sequence ID" value="WFD40927.1"/>
    <property type="molecule type" value="Genomic_DNA"/>
</dbReference>
<dbReference type="GO" id="GO:0003676">
    <property type="term" value="F:nucleic acid binding"/>
    <property type="evidence" value="ECO:0007669"/>
    <property type="project" value="InterPro"/>
</dbReference>
<keyword evidence="2" id="KW-0819">tRNA processing</keyword>
<accession>A0AAF0F9S0</accession>